<dbReference type="PANTHER" id="PTHR23359">
    <property type="entry name" value="NUCLEOTIDE KINASE"/>
    <property type="match status" value="1"/>
</dbReference>
<dbReference type="InterPro" id="IPR000850">
    <property type="entry name" value="Adenylat/UMP-CMP_kin"/>
</dbReference>
<dbReference type="PROSITE" id="PS00113">
    <property type="entry name" value="ADENYLATE_KINASE"/>
    <property type="match status" value="1"/>
</dbReference>
<dbReference type="GO" id="GO:0019205">
    <property type="term" value="F:nucleobase-containing compound kinase activity"/>
    <property type="evidence" value="ECO:0007669"/>
    <property type="project" value="InterPro"/>
</dbReference>
<dbReference type="SUPFAM" id="SSF52540">
    <property type="entry name" value="P-loop containing nucleoside triphosphate hydrolases"/>
    <property type="match status" value="1"/>
</dbReference>
<comment type="similarity">
    <text evidence="4">Belongs to the adenylate kinase family.</text>
</comment>
<evidence type="ECO:0000256" key="1">
    <source>
        <dbReference type="ARBA" id="ARBA00022679"/>
    </source>
</evidence>
<dbReference type="OrthoDB" id="439792at2759"/>
<reference evidence="5 6" key="1">
    <citation type="journal article" date="2018" name="Nat. Ecol. Evol.">
        <title>Pezizomycetes genomes reveal the molecular basis of ectomycorrhizal truffle lifestyle.</title>
        <authorList>
            <person name="Murat C."/>
            <person name="Payen T."/>
            <person name="Noel B."/>
            <person name="Kuo A."/>
            <person name="Morin E."/>
            <person name="Chen J."/>
            <person name="Kohler A."/>
            <person name="Krizsan K."/>
            <person name="Balestrini R."/>
            <person name="Da Silva C."/>
            <person name="Montanini B."/>
            <person name="Hainaut M."/>
            <person name="Levati E."/>
            <person name="Barry K.W."/>
            <person name="Belfiori B."/>
            <person name="Cichocki N."/>
            <person name="Clum A."/>
            <person name="Dockter R.B."/>
            <person name="Fauchery L."/>
            <person name="Guy J."/>
            <person name="Iotti M."/>
            <person name="Le Tacon F."/>
            <person name="Lindquist E.A."/>
            <person name="Lipzen A."/>
            <person name="Malagnac F."/>
            <person name="Mello A."/>
            <person name="Molinier V."/>
            <person name="Miyauchi S."/>
            <person name="Poulain J."/>
            <person name="Riccioni C."/>
            <person name="Rubini A."/>
            <person name="Sitrit Y."/>
            <person name="Splivallo R."/>
            <person name="Traeger S."/>
            <person name="Wang M."/>
            <person name="Zifcakova L."/>
            <person name="Wipf D."/>
            <person name="Zambonelli A."/>
            <person name="Paolocci F."/>
            <person name="Nowrousian M."/>
            <person name="Ottonello S."/>
            <person name="Baldrian P."/>
            <person name="Spatafora J.W."/>
            <person name="Henrissat B."/>
            <person name="Nagy L.G."/>
            <person name="Aury J.M."/>
            <person name="Wincker P."/>
            <person name="Grigoriev I.V."/>
            <person name="Bonfante P."/>
            <person name="Martin F.M."/>
        </authorList>
    </citation>
    <scope>NUCLEOTIDE SEQUENCE [LARGE SCALE GENOMIC DNA]</scope>
    <source>
        <strain evidence="5 6">RN42</strain>
    </source>
</reference>
<sequence>MTTHTLRRAARILLIGPPGSGKGTQLHSLPPLFPALSPLSTGDVLRAEIRAHTPLGRFAASLINKGNILPDTTITAVILAEALKRGWVVPKEKDLVVDPEHVKAGMVRVSEGVEHSFLLDGFPRTAEQARMLHQAGLEVNLVLLLDIPREILVRRLSGRLVHPPSGRVYNTNWVGHPVKGAWLRKDPEREGGYLDVETGEPLVRRDDDDVETVKKRLEGHEKRERDIRDFYEDMGVLWRLKGVEGREVTREIEEVVCEKFC</sequence>
<protein>
    <submittedName>
        <fullName evidence="5">Adenylate kinase-like protein</fullName>
    </submittedName>
</protein>
<evidence type="ECO:0000313" key="5">
    <source>
        <dbReference type="EMBL" id="RPA88095.1"/>
    </source>
</evidence>
<dbReference type="Pfam" id="PF00406">
    <property type="entry name" value="ADK"/>
    <property type="match status" value="2"/>
</dbReference>
<keyword evidence="3 4" id="KW-0418">Kinase</keyword>
<dbReference type="Gene3D" id="3.40.50.300">
    <property type="entry name" value="P-loop containing nucleotide triphosphate hydrolases"/>
    <property type="match status" value="1"/>
</dbReference>
<accession>A0A3N4IQU7</accession>
<gene>
    <name evidence="5" type="ORF">BJ508DRAFT_409992</name>
</gene>
<dbReference type="GO" id="GO:0005524">
    <property type="term" value="F:ATP binding"/>
    <property type="evidence" value="ECO:0007669"/>
    <property type="project" value="InterPro"/>
</dbReference>
<evidence type="ECO:0000256" key="4">
    <source>
        <dbReference type="RuleBase" id="RU003330"/>
    </source>
</evidence>
<keyword evidence="1 4" id="KW-0808">Transferase</keyword>
<evidence type="ECO:0000256" key="2">
    <source>
        <dbReference type="ARBA" id="ARBA00022741"/>
    </source>
</evidence>
<dbReference type="AlphaFoldDB" id="A0A3N4IQU7"/>
<proteinExistence type="inferred from homology"/>
<keyword evidence="2" id="KW-0547">Nucleotide-binding</keyword>
<dbReference type="InterPro" id="IPR033690">
    <property type="entry name" value="Adenylat_kinase_CS"/>
</dbReference>
<dbReference type="STRING" id="1160509.A0A3N4IQU7"/>
<dbReference type="EMBL" id="ML119645">
    <property type="protein sequence ID" value="RPA88095.1"/>
    <property type="molecule type" value="Genomic_DNA"/>
</dbReference>
<dbReference type="CDD" id="cd01428">
    <property type="entry name" value="ADK"/>
    <property type="match status" value="1"/>
</dbReference>
<name>A0A3N4IQU7_ASCIM</name>
<dbReference type="Proteomes" id="UP000275078">
    <property type="component" value="Unassembled WGS sequence"/>
</dbReference>
<dbReference type="PRINTS" id="PR00094">
    <property type="entry name" value="ADENYLTKNASE"/>
</dbReference>
<evidence type="ECO:0000313" key="6">
    <source>
        <dbReference type="Proteomes" id="UP000275078"/>
    </source>
</evidence>
<keyword evidence="6" id="KW-1185">Reference proteome</keyword>
<organism evidence="5 6">
    <name type="scientific">Ascobolus immersus RN42</name>
    <dbReference type="NCBI Taxonomy" id="1160509"/>
    <lineage>
        <taxon>Eukaryota</taxon>
        <taxon>Fungi</taxon>
        <taxon>Dikarya</taxon>
        <taxon>Ascomycota</taxon>
        <taxon>Pezizomycotina</taxon>
        <taxon>Pezizomycetes</taxon>
        <taxon>Pezizales</taxon>
        <taxon>Ascobolaceae</taxon>
        <taxon>Ascobolus</taxon>
    </lineage>
</organism>
<dbReference type="HAMAP" id="MF_00235">
    <property type="entry name" value="Adenylate_kinase_Adk"/>
    <property type="match status" value="1"/>
</dbReference>
<dbReference type="GO" id="GO:0006139">
    <property type="term" value="P:nucleobase-containing compound metabolic process"/>
    <property type="evidence" value="ECO:0007669"/>
    <property type="project" value="InterPro"/>
</dbReference>
<evidence type="ECO:0000256" key="3">
    <source>
        <dbReference type="ARBA" id="ARBA00022777"/>
    </source>
</evidence>
<dbReference type="InterPro" id="IPR027417">
    <property type="entry name" value="P-loop_NTPase"/>
</dbReference>